<organism evidence="15 16">
    <name type="scientific">Drechslerella dactyloides</name>
    <name type="common">Nematode-trapping fungus</name>
    <name type="synonym">Arthrobotrys dactyloides</name>
    <dbReference type="NCBI Taxonomy" id="74499"/>
    <lineage>
        <taxon>Eukaryota</taxon>
        <taxon>Fungi</taxon>
        <taxon>Dikarya</taxon>
        <taxon>Ascomycota</taxon>
        <taxon>Pezizomycotina</taxon>
        <taxon>Orbiliomycetes</taxon>
        <taxon>Orbiliales</taxon>
        <taxon>Orbiliaceae</taxon>
        <taxon>Drechslerella</taxon>
    </lineage>
</organism>
<evidence type="ECO:0000256" key="6">
    <source>
        <dbReference type="ARBA" id="ARBA00022723"/>
    </source>
</evidence>
<dbReference type="CDD" id="cd05658">
    <property type="entry name" value="M18_DAP"/>
    <property type="match status" value="1"/>
</dbReference>
<accession>A0AAD6IZE6</accession>
<dbReference type="Gene3D" id="3.40.50.720">
    <property type="entry name" value="NAD(P)-binding Rossmann-like Domain"/>
    <property type="match status" value="1"/>
</dbReference>
<feature type="compositionally biased region" description="Low complexity" evidence="13">
    <location>
        <begin position="1172"/>
        <end position="1185"/>
    </location>
</feature>
<dbReference type="Pfam" id="PF02127">
    <property type="entry name" value="Peptidase_M18"/>
    <property type="match status" value="1"/>
</dbReference>
<evidence type="ECO:0000256" key="10">
    <source>
        <dbReference type="ARBA" id="ARBA00023002"/>
    </source>
</evidence>
<proteinExistence type="inferred from homology"/>
<evidence type="ECO:0000256" key="4">
    <source>
        <dbReference type="ARBA" id="ARBA00022438"/>
    </source>
</evidence>
<evidence type="ECO:0000256" key="8">
    <source>
        <dbReference type="ARBA" id="ARBA00022833"/>
    </source>
</evidence>
<dbReference type="GO" id="GO:0070006">
    <property type="term" value="F:metalloaminopeptidase activity"/>
    <property type="evidence" value="ECO:0007669"/>
    <property type="project" value="TreeGrafter"/>
</dbReference>
<evidence type="ECO:0000256" key="12">
    <source>
        <dbReference type="SAM" id="Coils"/>
    </source>
</evidence>
<dbReference type="CDD" id="cd05352">
    <property type="entry name" value="MDH-like_SDR_c"/>
    <property type="match status" value="1"/>
</dbReference>
<dbReference type="InterPro" id="IPR023358">
    <property type="entry name" value="Peptidase_M18_dom2"/>
</dbReference>
<keyword evidence="9" id="KW-0521">NADP</keyword>
<dbReference type="GO" id="GO:0008270">
    <property type="term" value="F:zinc ion binding"/>
    <property type="evidence" value="ECO:0007669"/>
    <property type="project" value="InterPro"/>
</dbReference>
<dbReference type="Proteomes" id="UP001221413">
    <property type="component" value="Unassembled WGS sequence"/>
</dbReference>
<evidence type="ECO:0000256" key="1">
    <source>
        <dbReference type="ARBA" id="ARBA00001947"/>
    </source>
</evidence>
<protein>
    <submittedName>
        <fullName evidence="15">Vacuolar aminopeptidase</fullName>
    </submittedName>
</protein>
<dbReference type="GO" id="GO:0050085">
    <property type="term" value="F:mannitol 2-dehydrogenase (NADP+) activity"/>
    <property type="evidence" value="ECO:0007669"/>
    <property type="project" value="UniProtKB-ARBA"/>
</dbReference>
<feature type="transmembrane region" description="Helical" evidence="14">
    <location>
        <begin position="1245"/>
        <end position="1272"/>
    </location>
</feature>
<name>A0AAD6IZE6_DREDA</name>
<dbReference type="InterPro" id="IPR002347">
    <property type="entry name" value="SDR_fam"/>
</dbReference>
<comment type="cofactor">
    <cofactor evidence="1">
        <name>Zn(2+)</name>
        <dbReference type="ChEBI" id="CHEBI:29105"/>
    </cofactor>
</comment>
<keyword evidence="4 15" id="KW-0031">Aminopeptidase</keyword>
<keyword evidence="14" id="KW-0812">Transmembrane</keyword>
<feature type="compositionally biased region" description="Polar residues" evidence="13">
    <location>
        <begin position="1153"/>
        <end position="1171"/>
    </location>
</feature>
<dbReference type="FunFam" id="2.30.250.10:FF:000001">
    <property type="entry name" value="Aspartyl aminopeptidase 1"/>
    <property type="match status" value="1"/>
</dbReference>
<dbReference type="InterPro" id="IPR036291">
    <property type="entry name" value="NAD(P)-bd_dom_sf"/>
</dbReference>
<evidence type="ECO:0000256" key="7">
    <source>
        <dbReference type="ARBA" id="ARBA00022801"/>
    </source>
</evidence>
<evidence type="ECO:0000256" key="14">
    <source>
        <dbReference type="SAM" id="Phobius"/>
    </source>
</evidence>
<keyword evidence="7" id="KW-0378">Hydrolase</keyword>
<evidence type="ECO:0000313" key="16">
    <source>
        <dbReference type="Proteomes" id="UP001221413"/>
    </source>
</evidence>
<dbReference type="InterPro" id="IPR020904">
    <property type="entry name" value="Sc_DH/Rdtase_CS"/>
</dbReference>
<dbReference type="SUPFAM" id="SSF51735">
    <property type="entry name" value="NAD(P)-binding Rossmann-fold domains"/>
    <property type="match status" value="1"/>
</dbReference>
<dbReference type="PANTHER" id="PTHR28570:SF4">
    <property type="entry name" value="VACUOLAR AMINOPEPTIDASE 1"/>
    <property type="match status" value="1"/>
</dbReference>
<keyword evidence="10" id="KW-0560">Oxidoreductase</keyword>
<keyword evidence="14" id="KW-1133">Transmembrane helix</keyword>
<evidence type="ECO:0000256" key="3">
    <source>
        <dbReference type="ARBA" id="ARBA00008290"/>
    </source>
</evidence>
<evidence type="ECO:0000256" key="13">
    <source>
        <dbReference type="SAM" id="MobiDB-lite"/>
    </source>
</evidence>
<evidence type="ECO:0000313" key="15">
    <source>
        <dbReference type="EMBL" id="KAJ6261584.1"/>
    </source>
</evidence>
<evidence type="ECO:0000256" key="2">
    <source>
        <dbReference type="ARBA" id="ARBA00006484"/>
    </source>
</evidence>
<keyword evidence="6" id="KW-0479">Metal-binding</keyword>
<feature type="coiled-coil region" evidence="12">
    <location>
        <begin position="1310"/>
        <end position="1348"/>
    </location>
</feature>
<keyword evidence="16" id="KW-1185">Reference proteome</keyword>
<dbReference type="InterPro" id="IPR001948">
    <property type="entry name" value="Peptidase_M18"/>
</dbReference>
<dbReference type="PROSITE" id="PS00061">
    <property type="entry name" value="ADH_SHORT"/>
    <property type="match status" value="1"/>
</dbReference>
<comment type="similarity">
    <text evidence="2">Belongs to the short-chain dehydrogenases/reductases (SDR) family.</text>
</comment>
<sequence>MTDPTRTSVKELFDLKGRFAIITGAGQGIGLDVAHAFAEQGANVAIWYNSNSAAVKSAEEVSKKHGVTCKAYKVDVTNEEEVQSAVDAQVEEFGGRLDIFVANAGTVWACGAILGTDPSSPDARPDISNYEKVTKTNIDGVFYCARAAGAHFRQQHAADPSFRGSFIATASMSGHIVNIPQLQAAYNMSKAAVIHLCKSLAVEWAEFARVNTVSPGYILTEIGNFVPQEQKRQWHEKTPMRREGYTHELKGAYLLLASDAGSYMTGSDIIVDGLRLAASRQRRLEISGSSVGEMRCSTCSRYIAPSAASAYPTCTFCTFNFSNRAPNLNAKPGPHTASIPCAPPVFPGAQHAAAAAAAAAAARAKPPTASDVKPEDFTDPFLKFITENPTVYHAVDAFATRLKANGFVELSEREDWSKKVKGGGRYFTTRNGSSMMAFVVGKGYTAGNGIAMCAGHIDALTARLKPVSTKPNRDGYVQLGVAPYAGALSYTWWDRDLGVGGRVLVRDPDTKKTTSQLVKLDWPIAKIPTLAPHFGAAAAGPFNKETQMVPIIGLEGTPRKFTTDAAALGNDDSILAPKPQSFAATQPPRLVELISKRLSIKDANRIADWDLELFDTQPAALIGLDQELLSACRIDDKICSWAAVEGLVYSADAVADGSTVALAGFFDDEEIGSRLRQGAAGNYMPATVERIVECFGNAGRNIMGMTYANSFLLSADVTHAVNPNFEYAYLDGHKPRLNVGLAIAADSNGHMTTDAVSTAILNSVATKSNCTLQVFQIRNDSRSGGTVGPMLSAAMGVRAIDAGIAQLSMHSIRATVGNLDPGLAVKIFAGFFEHYEEVDAEFSIVSTNDRAHAMRVQYAVMVALKNGLGGNKEQLPALKEPFEVRQGHMILSGIEGLYPLQLYASSLPDTKAPGESSIAALTAEPPKLSISAHKTLLVIYDVNGEPGRRNMTDGLNLPIYNVVDLKGTDVKIPEPLQDGDEIMICSDLAMQAVTGGNIAWPTWKASRIDSLKAVILQFITRPRDKERLAGHVRDFIAEILTTQLPFKLPSLATLSKQNGSSGDIPAAVNALIDFAESELTQQTLLSPLVSFNPLTGPANIAQLTSRLEKALLSKTETQARALDTRIQQSVRKEDFAMADPTPQVKVQSPHPPQSITSRSDDISVQQQTKSRALSSLASNSNNASSGPRGTEKESEPHLSSHYRSKIANEGLNDLFGPMRQGLQAIANNVNNNISMAQRNFMASSFSGVIGAGLIVFNGIDMTLGGCIFAAIVGVSNYRFKKVAEKEWLRFCRERVRLAQECLDGLKKYLHARSEGEVKQAAQQYEKKARELEQTKQGLKDARRLLLQMAPELKSQFSHWR</sequence>
<gene>
    <name evidence="15" type="ORF">Dda_4254</name>
</gene>
<feature type="compositionally biased region" description="Basic and acidic residues" evidence="13">
    <location>
        <begin position="1189"/>
        <end position="1198"/>
    </location>
</feature>
<dbReference type="FunFam" id="3.40.50.720:FF:000090">
    <property type="entry name" value="NADP-dependent mannitol dehydrogenase"/>
    <property type="match status" value="1"/>
</dbReference>
<dbReference type="SUPFAM" id="SSF53187">
    <property type="entry name" value="Zn-dependent exopeptidases"/>
    <property type="match status" value="1"/>
</dbReference>
<keyword evidence="12" id="KW-0175">Coiled coil</keyword>
<dbReference type="Gene3D" id="2.30.250.10">
    <property type="entry name" value="Aminopeptidase i, Domain 2"/>
    <property type="match status" value="1"/>
</dbReference>
<comment type="similarity">
    <text evidence="3">Belongs to the peptidase M18 family.</text>
</comment>
<comment type="caution">
    <text evidence="15">The sequence shown here is derived from an EMBL/GenBank/DDBJ whole genome shotgun (WGS) entry which is preliminary data.</text>
</comment>
<dbReference type="GO" id="GO:0006508">
    <property type="term" value="P:proteolysis"/>
    <property type="evidence" value="ECO:0007669"/>
    <property type="project" value="UniProtKB-KW"/>
</dbReference>
<dbReference type="Gene3D" id="3.40.630.10">
    <property type="entry name" value="Zn peptidases"/>
    <property type="match status" value="1"/>
</dbReference>
<dbReference type="PRINTS" id="PR00932">
    <property type="entry name" value="AMINO1PTASE"/>
</dbReference>
<feature type="region of interest" description="Disordered" evidence="13">
    <location>
        <begin position="1137"/>
        <end position="1200"/>
    </location>
</feature>
<keyword evidence="5" id="KW-0645">Protease</keyword>
<keyword evidence="8" id="KW-0862">Zinc</keyword>
<dbReference type="EMBL" id="JAQGDS010000004">
    <property type="protein sequence ID" value="KAJ6261584.1"/>
    <property type="molecule type" value="Genomic_DNA"/>
</dbReference>
<reference evidence="15" key="1">
    <citation type="submission" date="2023-01" db="EMBL/GenBank/DDBJ databases">
        <title>The chitinases involved in constricting ring structure development in the nematode-trapping fungus Drechslerella dactyloides.</title>
        <authorList>
            <person name="Wang R."/>
            <person name="Zhang L."/>
            <person name="Tang P."/>
            <person name="Li S."/>
            <person name="Liang L."/>
        </authorList>
    </citation>
    <scope>NUCLEOTIDE SEQUENCE</scope>
    <source>
        <strain evidence="15">YMF1.00031</strain>
    </source>
</reference>
<evidence type="ECO:0000256" key="9">
    <source>
        <dbReference type="ARBA" id="ARBA00022857"/>
    </source>
</evidence>
<dbReference type="GO" id="GO:0000324">
    <property type="term" value="C:fungal-type vacuole"/>
    <property type="evidence" value="ECO:0007669"/>
    <property type="project" value="TreeGrafter"/>
</dbReference>
<evidence type="ECO:0000256" key="11">
    <source>
        <dbReference type="ARBA" id="ARBA00023049"/>
    </source>
</evidence>
<evidence type="ECO:0000256" key="5">
    <source>
        <dbReference type="ARBA" id="ARBA00022670"/>
    </source>
</evidence>
<dbReference type="SUPFAM" id="SSF101821">
    <property type="entry name" value="Aminopeptidase/glucanase lid domain"/>
    <property type="match status" value="1"/>
</dbReference>
<dbReference type="Pfam" id="PF13561">
    <property type="entry name" value="adh_short_C2"/>
    <property type="match status" value="1"/>
</dbReference>
<keyword evidence="14" id="KW-0472">Membrane</keyword>
<dbReference type="GO" id="GO:0019594">
    <property type="term" value="P:mannitol metabolic process"/>
    <property type="evidence" value="ECO:0007669"/>
    <property type="project" value="UniProtKB-ARBA"/>
</dbReference>
<keyword evidence="11" id="KW-0482">Metalloprotease</keyword>
<dbReference type="PANTHER" id="PTHR28570">
    <property type="entry name" value="ASPARTYL AMINOPEPTIDASE"/>
    <property type="match status" value="1"/>
</dbReference>